<dbReference type="Proteomes" id="UP000184485">
    <property type="component" value="Unassembled WGS sequence"/>
</dbReference>
<name>A0A1M5JFZ2_9HYPH</name>
<gene>
    <name evidence="2" type="ORF">SAMN02745157_4188</name>
</gene>
<evidence type="ECO:0000259" key="1">
    <source>
        <dbReference type="PROSITE" id="PS51186"/>
    </source>
</evidence>
<reference evidence="2 3" key="1">
    <citation type="submission" date="2016-11" db="EMBL/GenBank/DDBJ databases">
        <authorList>
            <person name="Jaros S."/>
            <person name="Januszkiewicz K."/>
            <person name="Wedrychowicz H."/>
        </authorList>
    </citation>
    <scope>NUCLEOTIDE SEQUENCE [LARGE SCALE GENOMIC DNA]</scope>
    <source>
        <strain evidence="2 3">DSM 19436</strain>
    </source>
</reference>
<dbReference type="GO" id="GO:0016747">
    <property type="term" value="F:acyltransferase activity, transferring groups other than amino-acyl groups"/>
    <property type="evidence" value="ECO:0007669"/>
    <property type="project" value="InterPro"/>
</dbReference>
<accession>A0A1M5JFZ2</accession>
<dbReference type="RefSeq" id="WP_175561902.1">
    <property type="nucleotide sequence ID" value="NZ_FQUP01000004.1"/>
</dbReference>
<dbReference type="EMBL" id="FQUP01000004">
    <property type="protein sequence ID" value="SHG38963.1"/>
    <property type="molecule type" value="Genomic_DNA"/>
</dbReference>
<feature type="domain" description="N-acetyltransferase" evidence="1">
    <location>
        <begin position="5"/>
        <end position="152"/>
    </location>
</feature>
<evidence type="ECO:0000313" key="2">
    <source>
        <dbReference type="EMBL" id="SHG38963.1"/>
    </source>
</evidence>
<protein>
    <submittedName>
        <fullName evidence="2">N-acetylglutamate synthase, GNAT family</fullName>
    </submittedName>
</protein>
<sequence length="159" mass="17652">MPDSIVLRQAAASDRDALVAMQRAAYEPNRTIIGGTPTPLSWDYDAVLDEWEVWLAEDEAGLCGALILEARPDELYIQSVAVAPAAKGRGVGNRLLAYDERRALQTSRDRLTLTANALMTFNIDWYGRKGFVVYEIEMIGQRRRVHMAKALHASALPPP</sequence>
<dbReference type="PROSITE" id="PS51186">
    <property type="entry name" value="GNAT"/>
    <property type="match status" value="1"/>
</dbReference>
<evidence type="ECO:0000313" key="3">
    <source>
        <dbReference type="Proteomes" id="UP000184485"/>
    </source>
</evidence>
<dbReference type="InterPro" id="IPR000182">
    <property type="entry name" value="GNAT_dom"/>
</dbReference>
<dbReference type="SUPFAM" id="SSF55729">
    <property type="entry name" value="Acyl-CoA N-acyltransferases (Nat)"/>
    <property type="match status" value="1"/>
</dbReference>
<dbReference type="Pfam" id="PF13508">
    <property type="entry name" value="Acetyltransf_7"/>
    <property type="match status" value="1"/>
</dbReference>
<dbReference type="InterPro" id="IPR016181">
    <property type="entry name" value="Acyl_CoA_acyltransferase"/>
</dbReference>
<dbReference type="CDD" id="cd04301">
    <property type="entry name" value="NAT_SF"/>
    <property type="match status" value="1"/>
</dbReference>
<proteinExistence type="predicted"/>
<dbReference type="Gene3D" id="3.40.630.30">
    <property type="match status" value="1"/>
</dbReference>
<organism evidence="2 3">
    <name type="scientific">Kaistia soli DSM 19436</name>
    <dbReference type="NCBI Taxonomy" id="1122133"/>
    <lineage>
        <taxon>Bacteria</taxon>
        <taxon>Pseudomonadati</taxon>
        <taxon>Pseudomonadota</taxon>
        <taxon>Alphaproteobacteria</taxon>
        <taxon>Hyphomicrobiales</taxon>
        <taxon>Kaistiaceae</taxon>
        <taxon>Kaistia</taxon>
    </lineage>
</organism>
<dbReference type="AlphaFoldDB" id="A0A1M5JFZ2"/>
<keyword evidence="3" id="KW-1185">Reference proteome</keyword>
<dbReference type="STRING" id="1122133.SAMN02745157_4188"/>